<feature type="active site" description="Proton acceptor" evidence="2">
    <location>
        <position position="182"/>
    </location>
</feature>
<dbReference type="InterPro" id="IPR000653">
    <property type="entry name" value="DegT/StrS_aminotransferase"/>
</dbReference>
<dbReference type="GO" id="GO:0008483">
    <property type="term" value="F:transaminase activity"/>
    <property type="evidence" value="ECO:0007669"/>
    <property type="project" value="UniProtKB-KW"/>
</dbReference>
<proteinExistence type="inferred from homology"/>
<dbReference type="GO" id="GO:0030170">
    <property type="term" value="F:pyridoxal phosphate binding"/>
    <property type="evidence" value="ECO:0007669"/>
    <property type="project" value="TreeGrafter"/>
</dbReference>
<reference evidence="5 6" key="1">
    <citation type="submission" date="2020-06" db="EMBL/GenBank/DDBJ databases">
        <authorList>
            <person name="Qiu C."/>
            <person name="Liu Z."/>
        </authorList>
    </citation>
    <scope>NUCLEOTIDE SEQUENCE [LARGE SCALE GENOMIC DNA]</scope>
    <source>
        <strain evidence="5 6">EM 1</strain>
    </source>
</reference>
<dbReference type="CDD" id="cd00616">
    <property type="entry name" value="AHBA_syn"/>
    <property type="match status" value="1"/>
</dbReference>
<keyword evidence="5" id="KW-0808">Transferase</keyword>
<dbReference type="PANTHER" id="PTHR30244:SF34">
    <property type="entry name" value="DTDP-4-AMINO-4,6-DIDEOXYGALACTOSE TRANSAMINASE"/>
    <property type="match status" value="1"/>
</dbReference>
<dbReference type="SUPFAM" id="SSF53383">
    <property type="entry name" value="PLP-dependent transferases"/>
    <property type="match status" value="1"/>
</dbReference>
<dbReference type="PIRSF" id="PIRSF000390">
    <property type="entry name" value="PLP_StrS"/>
    <property type="match status" value="1"/>
</dbReference>
<accession>A0A850QLB1</accession>
<evidence type="ECO:0000256" key="3">
    <source>
        <dbReference type="PIRSR" id="PIRSR000390-2"/>
    </source>
</evidence>
<name>A0A850QLB1_9BURK</name>
<evidence type="ECO:0000313" key="6">
    <source>
        <dbReference type="Proteomes" id="UP000588051"/>
    </source>
</evidence>
<gene>
    <name evidence="5" type="ORF">HV832_03690</name>
</gene>
<dbReference type="InterPro" id="IPR015424">
    <property type="entry name" value="PyrdxlP-dep_Trfase"/>
</dbReference>
<comment type="caution">
    <text evidence="5">The sequence shown here is derived from an EMBL/GenBank/DDBJ whole genome shotgun (WGS) entry which is preliminary data.</text>
</comment>
<dbReference type="AlphaFoldDB" id="A0A850QLB1"/>
<dbReference type="EMBL" id="JABXYJ010000002">
    <property type="protein sequence ID" value="NVO76936.1"/>
    <property type="molecule type" value="Genomic_DNA"/>
</dbReference>
<comment type="similarity">
    <text evidence="1 4">Belongs to the DegT/DnrJ/EryC1 family.</text>
</comment>
<dbReference type="RefSeq" id="WP_176802217.1">
    <property type="nucleotide sequence ID" value="NZ_JABXYJ010000002.1"/>
</dbReference>
<organism evidence="5 6">
    <name type="scientific">Undibacterium oligocarboniphilum</name>
    <dbReference type="NCBI Taxonomy" id="666702"/>
    <lineage>
        <taxon>Bacteria</taxon>
        <taxon>Pseudomonadati</taxon>
        <taxon>Pseudomonadota</taxon>
        <taxon>Betaproteobacteria</taxon>
        <taxon>Burkholderiales</taxon>
        <taxon>Oxalobacteraceae</taxon>
        <taxon>Undibacterium</taxon>
    </lineage>
</organism>
<keyword evidence="5" id="KW-0032">Aminotransferase</keyword>
<evidence type="ECO:0000256" key="1">
    <source>
        <dbReference type="ARBA" id="ARBA00037999"/>
    </source>
</evidence>
<dbReference type="Gene3D" id="3.90.1150.10">
    <property type="entry name" value="Aspartate Aminotransferase, domain 1"/>
    <property type="match status" value="1"/>
</dbReference>
<dbReference type="PANTHER" id="PTHR30244">
    <property type="entry name" value="TRANSAMINASE"/>
    <property type="match status" value="1"/>
</dbReference>
<evidence type="ECO:0000256" key="4">
    <source>
        <dbReference type="RuleBase" id="RU004508"/>
    </source>
</evidence>
<evidence type="ECO:0000256" key="2">
    <source>
        <dbReference type="PIRSR" id="PIRSR000390-1"/>
    </source>
</evidence>
<dbReference type="Proteomes" id="UP000588051">
    <property type="component" value="Unassembled WGS sequence"/>
</dbReference>
<dbReference type="GO" id="GO:0000271">
    <property type="term" value="P:polysaccharide biosynthetic process"/>
    <property type="evidence" value="ECO:0007669"/>
    <property type="project" value="TreeGrafter"/>
</dbReference>
<dbReference type="InterPro" id="IPR015421">
    <property type="entry name" value="PyrdxlP-dep_Trfase_major"/>
</dbReference>
<evidence type="ECO:0000313" key="5">
    <source>
        <dbReference type="EMBL" id="NVO76936.1"/>
    </source>
</evidence>
<keyword evidence="3 4" id="KW-0663">Pyridoxal phosphate</keyword>
<dbReference type="InterPro" id="IPR015422">
    <property type="entry name" value="PyrdxlP-dep_Trfase_small"/>
</dbReference>
<feature type="modified residue" description="N6-(pyridoxal phosphate)lysine" evidence="3">
    <location>
        <position position="182"/>
    </location>
</feature>
<dbReference type="Pfam" id="PF01041">
    <property type="entry name" value="DegT_DnrJ_EryC1"/>
    <property type="match status" value="1"/>
</dbReference>
<keyword evidence="6" id="KW-1185">Reference proteome</keyword>
<sequence>MIPIVKVSFPPKEVLMPVLEAVLYSGQVAEGQYVYDFEEKFAKHFNMPNVLGMSSGTAALHAALVLAGVGAGDEVISTPMTAEPTNTSILYCGAKVVWADVDPLSGNIDPESVRVNITSKTKAIVAVHYAGYPVRLAELRAIADEYGIALIEDCAHALGATYAGKGIGAIGDFGLFSFQAIKHMTTIDGGVLSIADEKHITAAKKFRWFGMLKGVPRTEVDIQSIGYKYNMSNVTGAIGLVQLDHINSILDKHKSNGHYYDQQFSSIAGIDFARCDPQAGPSYWLYTLLSDHSTDIEKALNEAGVAASKLHKPNNLHTIFSDSKKPLPGLDAFYKRLLHIPCGWWVSDEERERIVDIIKRG</sequence>
<protein>
    <submittedName>
        <fullName evidence="5">DegT/DnrJ/EryC1/StrS family aminotransferase</fullName>
    </submittedName>
</protein>
<dbReference type="Gene3D" id="3.40.640.10">
    <property type="entry name" value="Type I PLP-dependent aspartate aminotransferase-like (Major domain)"/>
    <property type="match status" value="1"/>
</dbReference>